<sequence length="116" mass="13084">MVTEATTVYIHNIYALVNASERSHFYRSLPTEFDQNSHHLVLGDLNVAIDPFLDFRGVTSASDTSRGYLLSWLSTLHVTDAWRLRFPCRLITGLTQGLKKRGIFRHHIAGIISLSG</sequence>
<dbReference type="SUPFAM" id="SSF56219">
    <property type="entry name" value="DNase I-like"/>
    <property type="match status" value="1"/>
</dbReference>
<reference evidence="2" key="1">
    <citation type="submission" date="2014-09" db="EMBL/GenBank/DDBJ databases">
        <authorList>
            <person name="Sharma Rahul"/>
            <person name="Thines Marco"/>
        </authorList>
    </citation>
    <scope>NUCLEOTIDE SEQUENCE [LARGE SCALE GENOMIC DNA]</scope>
</reference>
<dbReference type="RefSeq" id="XP_024576033.1">
    <property type="nucleotide sequence ID" value="XM_024725235.1"/>
</dbReference>
<dbReference type="InterPro" id="IPR036691">
    <property type="entry name" value="Endo/exonu/phosph_ase_sf"/>
</dbReference>
<keyword evidence="2" id="KW-1185">Reference proteome</keyword>
<dbReference type="Gene3D" id="3.60.10.10">
    <property type="entry name" value="Endonuclease/exonuclease/phosphatase"/>
    <property type="match status" value="1"/>
</dbReference>
<evidence type="ECO:0000313" key="2">
    <source>
        <dbReference type="Proteomes" id="UP000054928"/>
    </source>
</evidence>
<accession>A0A0P1AGG2</accession>
<protein>
    <submittedName>
        <fullName evidence="1">Endonuclease/exonuclease/phosphatase</fullName>
    </submittedName>
</protein>
<dbReference type="AlphaFoldDB" id="A0A0P1AGG2"/>
<keyword evidence="1" id="KW-0378">Hydrolase</keyword>
<dbReference type="EMBL" id="CCYD01000435">
    <property type="protein sequence ID" value="CEG39664.1"/>
    <property type="molecule type" value="Genomic_DNA"/>
</dbReference>
<keyword evidence="1" id="KW-0255">Endonuclease</keyword>
<organism evidence="1 2">
    <name type="scientific">Plasmopara halstedii</name>
    <name type="common">Downy mildew of sunflower</name>
    <dbReference type="NCBI Taxonomy" id="4781"/>
    <lineage>
        <taxon>Eukaryota</taxon>
        <taxon>Sar</taxon>
        <taxon>Stramenopiles</taxon>
        <taxon>Oomycota</taxon>
        <taxon>Peronosporomycetes</taxon>
        <taxon>Peronosporales</taxon>
        <taxon>Peronosporaceae</taxon>
        <taxon>Plasmopara</taxon>
    </lineage>
</organism>
<keyword evidence="1" id="KW-0269">Exonuclease</keyword>
<dbReference type="GO" id="GO:0004527">
    <property type="term" value="F:exonuclease activity"/>
    <property type="evidence" value="ECO:0007669"/>
    <property type="project" value="UniProtKB-KW"/>
</dbReference>
<dbReference type="Proteomes" id="UP000054928">
    <property type="component" value="Unassembled WGS sequence"/>
</dbReference>
<keyword evidence="1" id="KW-0540">Nuclease</keyword>
<evidence type="ECO:0000313" key="1">
    <source>
        <dbReference type="EMBL" id="CEG39664.1"/>
    </source>
</evidence>
<dbReference type="GeneID" id="36404956"/>
<name>A0A0P1AGG2_PLAHL</name>
<dbReference type="OrthoDB" id="77756at2759"/>
<dbReference type="GO" id="GO:0004519">
    <property type="term" value="F:endonuclease activity"/>
    <property type="evidence" value="ECO:0007669"/>
    <property type="project" value="UniProtKB-KW"/>
</dbReference>
<proteinExistence type="predicted"/>